<gene>
    <name evidence="5" type="ORF">NHU_01245</name>
</gene>
<name>A0A0D6B0J9_RHOSU</name>
<dbReference type="PANTHER" id="PTHR46268:SF27">
    <property type="entry name" value="UNIVERSAL STRESS PROTEIN RV2623"/>
    <property type="match status" value="1"/>
</dbReference>
<dbReference type="CDD" id="cd00293">
    <property type="entry name" value="USP-like"/>
    <property type="match status" value="2"/>
</dbReference>
<dbReference type="AlphaFoldDB" id="A0A0D6B0J9"/>
<evidence type="ECO:0000313" key="6">
    <source>
        <dbReference type="Proteomes" id="UP000064912"/>
    </source>
</evidence>
<dbReference type="Pfam" id="PF00582">
    <property type="entry name" value="Usp"/>
    <property type="match status" value="2"/>
</dbReference>
<dbReference type="InterPro" id="IPR014729">
    <property type="entry name" value="Rossmann-like_a/b/a_fold"/>
</dbReference>
<keyword evidence="2" id="KW-0547">Nucleotide-binding</keyword>
<protein>
    <recommendedName>
        <fullName evidence="4">UspA domain-containing protein</fullName>
    </recommendedName>
</protein>
<evidence type="ECO:0000313" key="5">
    <source>
        <dbReference type="EMBL" id="BAQ68405.1"/>
    </source>
</evidence>
<keyword evidence="3" id="KW-0067">ATP-binding</keyword>
<dbReference type="InterPro" id="IPR006016">
    <property type="entry name" value="UspA"/>
</dbReference>
<comment type="similarity">
    <text evidence="1">Belongs to the universal stress protein A family.</text>
</comment>
<accession>A0A0D6B0J9</accession>
<dbReference type="Proteomes" id="UP000064912">
    <property type="component" value="Chromosome"/>
</dbReference>
<sequence>MKTVLVGTDFSERSDRALRRATLLARQTGAALKLVHVVDDDLPVRIVEAEREAATGLLQQQAATLRAHDGLDCSAHVVLADPFAGLIEAVPQLGADLLVIGPHRRQLLRDVFVGTTAERTIRAAACPVLMANAPPVGPYRHALLATDLSPGSRGALRRFGGLGFGHRLRGSVLHVFDATEAAMMRIHATREDDREAHLREAGAEAARALNAFLRDLPQGPMVELVRHRNCSAASEILAAAAETEADLIVVGTQSRGTFETMVLGSVARQVLRNATADVLAVPPGAA</sequence>
<dbReference type="PRINTS" id="PR01438">
    <property type="entry name" value="UNVRSLSTRESS"/>
</dbReference>
<organism evidence="5 6">
    <name type="scientific">Rhodovulum sulfidophilum</name>
    <name type="common">Rhodobacter sulfidophilus</name>
    <dbReference type="NCBI Taxonomy" id="35806"/>
    <lineage>
        <taxon>Bacteria</taxon>
        <taxon>Pseudomonadati</taxon>
        <taxon>Pseudomonadota</taxon>
        <taxon>Alphaproteobacteria</taxon>
        <taxon>Rhodobacterales</taxon>
        <taxon>Paracoccaceae</taxon>
        <taxon>Rhodovulum</taxon>
    </lineage>
</organism>
<proteinExistence type="inferred from homology"/>
<dbReference type="Gene3D" id="3.40.50.620">
    <property type="entry name" value="HUPs"/>
    <property type="match status" value="2"/>
</dbReference>
<feature type="domain" description="UspA" evidence="4">
    <location>
        <begin position="139"/>
        <end position="282"/>
    </location>
</feature>
<reference evidence="5 6" key="1">
    <citation type="submission" date="2015-02" db="EMBL/GenBank/DDBJ databases">
        <title>Genome sequene of Rhodovulum sulfidophilum DSM 2351.</title>
        <authorList>
            <person name="Nagao N."/>
        </authorList>
    </citation>
    <scope>NUCLEOTIDE SEQUENCE [LARGE SCALE GENOMIC DNA]</scope>
    <source>
        <strain evidence="5 6">DSM 2351</strain>
    </source>
</reference>
<evidence type="ECO:0000256" key="2">
    <source>
        <dbReference type="ARBA" id="ARBA00022741"/>
    </source>
</evidence>
<evidence type="ECO:0000256" key="1">
    <source>
        <dbReference type="ARBA" id="ARBA00008791"/>
    </source>
</evidence>
<dbReference type="EMBL" id="AP014800">
    <property type="protein sequence ID" value="BAQ68405.1"/>
    <property type="molecule type" value="Genomic_DNA"/>
</dbReference>
<evidence type="ECO:0000259" key="4">
    <source>
        <dbReference type="Pfam" id="PF00582"/>
    </source>
</evidence>
<dbReference type="KEGG" id="rsu:NHU_01245"/>
<dbReference type="PATRIC" id="fig|35806.4.peg.1284"/>
<dbReference type="PANTHER" id="PTHR46268">
    <property type="entry name" value="STRESS RESPONSE PROTEIN NHAX"/>
    <property type="match status" value="1"/>
</dbReference>
<dbReference type="SUPFAM" id="SSF52402">
    <property type="entry name" value="Adenine nucleotide alpha hydrolases-like"/>
    <property type="match status" value="2"/>
</dbReference>
<evidence type="ECO:0000256" key="3">
    <source>
        <dbReference type="ARBA" id="ARBA00022840"/>
    </source>
</evidence>
<feature type="domain" description="UspA" evidence="4">
    <location>
        <begin position="1"/>
        <end position="130"/>
    </location>
</feature>
<dbReference type="InterPro" id="IPR006015">
    <property type="entry name" value="Universal_stress_UspA"/>
</dbReference>
<dbReference type="eggNOG" id="COG0589">
    <property type="taxonomic scope" value="Bacteria"/>
</dbReference>
<dbReference type="GO" id="GO:0005524">
    <property type="term" value="F:ATP binding"/>
    <property type="evidence" value="ECO:0007669"/>
    <property type="project" value="UniProtKB-KW"/>
</dbReference>